<evidence type="ECO:0000313" key="2">
    <source>
        <dbReference type="Proteomes" id="UP000041882"/>
    </source>
</evidence>
<keyword evidence="2" id="KW-1185">Reference proteome</keyword>
<dbReference type="EMBL" id="CQAW01000002">
    <property type="protein sequence ID" value="CNH14236.1"/>
    <property type="molecule type" value="Genomic_DNA"/>
</dbReference>
<name>A0A0T9NJ71_9GAMM</name>
<sequence>MNTIRVVGIDIVKSVFQVCVWMFDGSVAWM</sequence>
<protein>
    <recommendedName>
        <fullName evidence="3">IS110 family transposase</fullName>
    </recommendedName>
</protein>
<proteinExistence type="predicted"/>
<evidence type="ECO:0000313" key="1">
    <source>
        <dbReference type="EMBL" id="CNH14236.1"/>
    </source>
</evidence>
<dbReference type="Proteomes" id="UP000041882">
    <property type="component" value="Unassembled WGS sequence"/>
</dbReference>
<dbReference type="AlphaFoldDB" id="A0A0T9NJ71"/>
<evidence type="ECO:0008006" key="3">
    <source>
        <dbReference type="Google" id="ProtNLM"/>
    </source>
</evidence>
<reference evidence="2" key="1">
    <citation type="submission" date="2015-03" db="EMBL/GenBank/DDBJ databases">
        <authorList>
            <consortium name="Pathogen Informatics"/>
            <person name="Murphy D."/>
        </authorList>
    </citation>
    <scope>NUCLEOTIDE SEQUENCE [LARGE SCALE GENOMIC DNA]</scope>
    <source>
        <strain evidence="2">IP6945</strain>
    </source>
</reference>
<organism evidence="1 2">
    <name type="scientific">Yersinia thracica</name>
    <dbReference type="NCBI Taxonomy" id="2890319"/>
    <lineage>
        <taxon>Bacteria</taxon>
        <taxon>Pseudomonadati</taxon>
        <taxon>Pseudomonadota</taxon>
        <taxon>Gammaproteobacteria</taxon>
        <taxon>Enterobacterales</taxon>
        <taxon>Yersiniaceae</taxon>
        <taxon>Yersinia</taxon>
    </lineage>
</organism>
<accession>A0A0T9NJ71</accession>
<gene>
    <name evidence="1" type="ORF">ERS008472_00669</name>
</gene>